<evidence type="ECO:0000256" key="2">
    <source>
        <dbReference type="ARBA" id="ARBA00022692"/>
    </source>
</evidence>
<dbReference type="EMBL" id="FOHE01000004">
    <property type="protein sequence ID" value="SES97154.1"/>
    <property type="molecule type" value="Genomic_DNA"/>
</dbReference>
<feature type="domain" description="DUF1232" evidence="6">
    <location>
        <begin position="35"/>
        <end position="69"/>
    </location>
</feature>
<evidence type="ECO:0000259" key="6">
    <source>
        <dbReference type="Pfam" id="PF06803"/>
    </source>
</evidence>
<dbReference type="OrthoDB" id="9793277at2"/>
<evidence type="ECO:0000256" key="5">
    <source>
        <dbReference type="SAM" id="Phobius"/>
    </source>
</evidence>
<evidence type="ECO:0000313" key="8">
    <source>
        <dbReference type="Proteomes" id="UP000198618"/>
    </source>
</evidence>
<dbReference type="Pfam" id="PF06803">
    <property type="entry name" value="DUF1232"/>
    <property type="match status" value="1"/>
</dbReference>
<evidence type="ECO:0000313" key="7">
    <source>
        <dbReference type="EMBL" id="SES97154.1"/>
    </source>
</evidence>
<feature type="transmembrane region" description="Helical" evidence="5">
    <location>
        <begin position="30"/>
        <end position="48"/>
    </location>
</feature>
<dbReference type="InterPro" id="IPR010652">
    <property type="entry name" value="DUF1232"/>
</dbReference>
<keyword evidence="3 5" id="KW-1133">Transmembrane helix</keyword>
<keyword evidence="2 5" id="KW-0812">Transmembrane</keyword>
<keyword evidence="4 5" id="KW-0472">Membrane</keyword>
<sequence>MFFKRLGFLFKFRKSIPFLKDFFLARDVNLLKKMLFILLIIGYIIIPFDVIPDFILGLGIVDDLTIALFLLQLMVKMAPQWLKDKYDF</sequence>
<dbReference type="RefSeq" id="WP_090867741.1">
    <property type="nucleotide sequence ID" value="NZ_FOHE01000004.1"/>
</dbReference>
<dbReference type="AlphaFoldDB" id="A0A1I0AUB9"/>
<accession>A0A1I0AUB9</accession>
<reference evidence="7 8" key="1">
    <citation type="submission" date="2016-10" db="EMBL/GenBank/DDBJ databases">
        <authorList>
            <person name="de Groot N.N."/>
        </authorList>
    </citation>
    <scope>NUCLEOTIDE SEQUENCE [LARGE SCALE GENOMIC DNA]</scope>
    <source>
        <strain evidence="7 8">IBRC-M 10780</strain>
    </source>
</reference>
<protein>
    <recommendedName>
        <fullName evidence="6">DUF1232 domain-containing protein</fullName>
    </recommendedName>
</protein>
<comment type="subcellular location">
    <subcellularLocation>
        <location evidence="1">Endomembrane system</location>
        <topology evidence="1">Multi-pass membrane protein</topology>
    </subcellularLocation>
</comment>
<proteinExistence type="predicted"/>
<keyword evidence="8" id="KW-1185">Reference proteome</keyword>
<dbReference type="Proteomes" id="UP000198618">
    <property type="component" value="Unassembled WGS sequence"/>
</dbReference>
<dbReference type="GO" id="GO:0012505">
    <property type="term" value="C:endomembrane system"/>
    <property type="evidence" value="ECO:0007669"/>
    <property type="project" value="UniProtKB-SubCell"/>
</dbReference>
<evidence type="ECO:0000256" key="4">
    <source>
        <dbReference type="ARBA" id="ARBA00023136"/>
    </source>
</evidence>
<evidence type="ECO:0000256" key="3">
    <source>
        <dbReference type="ARBA" id="ARBA00022989"/>
    </source>
</evidence>
<evidence type="ECO:0000256" key="1">
    <source>
        <dbReference type="ARBA" id="ARBA00004127"/>
    </source>
</evidence>
<gene>
    <name evidence="7" type="ORF">SAMN05216389_10414</name>
</gene>
<dbReference type="STRING" id="930131.SAMN05216389_10414"/>
<name>A0A1I0AUB9_9BACI</name>
<organism evidence="7 8">
    <name type="scientific">Oceanobacillus limi</name>
    <dbReference type="NCBI Taxonomy" id="930131"/>
    <lineage>
        <taxon>Bacteria</taxon>
        <taxon>Bacillati</taxon>
        <taxon>Bacillota</taxon>
        <taxon>Bacilli</taxon>
        <taxon>Bacillales</taxon>
        <taxon>Bacillaceae</taxon>
        <taxon>Oceanobacillus</taxon>
    </lineage>
</organism>